<dbReference type="EMBL" id="BOOZ01000024">
    <property type="protein sequence ID" value="GIJ10727.1"/>
    <property type="molecule type" value="Genomic_DNA"/>
</dbReference>
<feature type="transmembrane region" description="Helical" evidence="1">
    <location>
        <begin position="405"/>
        <end position="430"/>
    </location>
</feature>
<feature type="transmembrane region" description="Helical" evidence="1">
    <location>
        <begin position="371"/>
        <end position="393"/>
    </location>
</feature>
<dbReference type="Proteomes" id="UP000647017">
    <property type="component" value="Unassembled WGS sequence"/>
</dbReference>
<name>A0ABQ4HYK0_9ACTN</name>
<keyword evidence="4" id="KW-1185">Reference proteome</keyword>
<evidence type="ECO:0000313" key="3">
    <source>
        <dbReference type="EMBL" id="GIJ10727.1"/>
    </source>
</evidence>
<protein>
    <recommendedName>
        <fullName evidence="2">Phage tail tape measure protein domain-containing protein</fullName>
    </recommendedName>
</protein>
<organism evidence="3 4">
    <name type="scientific">Micromonospora andamanensis</name>
    <dbReference type="NCBI Taxonomy" id="1287068"/>
    <lineage>
        <taxon>Bacteria</taxon>
        <taxon>Bacillati</taxon>
        <taxon>Actinomycetota</taxon>
        <taxon>Actinomycetes</taxon>
        <taxon>Micromonosporales</taxon>
        <taxon>Micromonosporaceae</taxon>
        <taxon>Micromonospora</taxon>
    </lineage>
</organism>
<dbReference type="InterPro" id="IPR010090">
    <property type="entry name" value="Phage_tape_meas"/>
</dbReference>
<comment type="caution">
    <text evidence="3">The sequence shown here is derived from an EMBL/GenBank/DDBJ whole genome shotgun (WGS) entry which is preliminary data.</text>
</comment>
<accession>A0ABQ4HYK0</accession>
<keyword evidence="1" id="KW-1133">Transmembrane helix</keyword>
<reference evidence="3 4" key="1">
    <citation type="submission" date="2021-01" db="EMBL/GenBank/DDBJ databases">
        <title>Whole genome shotgun sequence of Verrucosispora andamanensis NBRC 109075.</title>
        <authorList>
            <person name="Komaki H."/>
            <person name="Tamura T."/>
        </authorList>
    </citation>
    <scope>NUCLEOTIDE SEQUENCE [LARGE SCALE GENOMIC DNA]</scope>
    <source>
        <strain evidence="3 4">NBRC 109075</strain>
    </source>
</reference>
<evidence type="ECO:0000313" key="4">
    <source>
        <dbReference type="Proteomes" id="UP000647017"/>
    </source>
</evidence>
<evidence type="ECO:0000259" key="2">
    <source>
        <dbReference type="Pfam" id="PF10145"/>
    </source>
</evidence>
<feature type="domain" description="Phage tail tape measure protein" evidence="2">
    <location>
        <begin position="91"/>
        <end position="292"/>
    </location>
</feature>
<evidence type="ECO:0000256" key="1">
    <source>
        <dbReference type="SAM" id="Phobius"/>
    </source>
</evidence>
<keyword evidence="1" id="KW-0472">Membrane</keyword>
<feature type="transmembrane region" description="Helical" evidence="1">
    <location>
        <begin position="450"/>
        <end position="470"/>
    </location>
</feature>
<keyword evidence="1" id="KW-0812">Transmembrane</keyword>
<dbReference type="RefSeq" id="WP_204009349.1">
    <property type="nucleotide sequence ID" value="NZ_BOOZ01000024.1"/>
</dbReference>
<dbReference type="Pfam" id="PF10145">
    <property type="entry name" value="PhageMin_Tail"/>
    <property type="match status" value="1"/>
</dbReference>
<sequence length="653" mass="68823">MLKLGELNTILKADLDPFRRDLAKGKRYLKEHGDQMKATAATAGVAIAAALGGGLVNALNVDAAKTRLAAQLGGDAKYAEDMGRIAGSIYARGFGESAQQIGDAVRAVLSSGLVSEDDSDEVIEELTVKAQSLAQVFDQDVTATARAAGQMIRNGLAKNGQEAFDLLTRGFQQSGDHAGDLLDTVSEYSTKFRDLGLDGAEALGLLQQGLKAGARDADTVADALKEFSIRAIDGSEAAADGYRALGLDAEKMTAQIAKGGEGAKAGLDVVLERLKAMKDPVAQDAAAVALFGTKAEDLGDALFALDVETAADRLGTVTGAAEKLGDTLEESSSQKLESFKRQAMAALADTMAQAIPYLEKVVGFLSEHSEVVGPLAVGLGALAVVIGVVAAALKVWAVVQAILNLALWTSPITWIVLGVLLLVAAIVLIATKTTWFQDLWSALWNGGKALVEWAINWIVGGWSWLIGLLVDGAKAWWALFSGTWRKVGRYGREIFQWVIDKAIAFNRFMTSLPGKMASKLRSMFDPLKSGFKNAINWIIGRWNRLSFTIGGGSIAGIGIPSVTLNTPNIPMLAEGGRILRDGLAVVGEAGPELVHLGQGAAVQPLTGGGSFSSGQHAERRLTGEFKVRGRDLVLVLREMAQTTSGGIVKLVDG</sequence>
<proteinExistence type="predicted"/>
<gene>
    <name evidence="3" type="ORF">Van01_39410</name>
</gene>